<comment type="caution">
    <text evidence="3">The sequence shown here is derived from an EMBL/GenBank/DDBJ whole genome shotgun (WGS) entry which is preliminary data.</text>
</comment>
<accession>A0A4Y9A7P6</accession>
<evidence type="ECO:0000313" key="3">
    <source>
        <dbReference type="EMBL" id="TFJ91222.1"/>
    </source>
</evidence>
<keyword evidence="1" id="KW-0472">Membrane</keyword>
<keyword evidence="1" id="KW-0812">Transmembrane</keyword>
<feature type="transmembrane region" description="Helical" evidence="1">
    <location>
        <begin position="6"/>
        <end position="26"/>
    </location>
</feature>
<proteinExistence type="predicted"/>
<reference evidence="3 4" key="1">
    <citation type="submission" date="2019-03" db="EMBL/GenBank/DDBJ databases">
        <title>Genome sequence of Lentibacillus salicampi ATCC BAA-719.</title>
        <authorList>
            <person name="Maclea K.S."/>
            <person name="Simoes Junior M."/>
        </authorList>
    </citation>
    <scope>NUCLEOTIDE SEQUENCE [LARGE SCALE GENOMIC DNA]</scope>
    <source>
        <strain evidence="3 4">ATCC BAA-719</strain>
    </source>
</reference>
<dbReference type="RefSeq" id="WP_135111780.1">
    <property type="nucleotide sequence ID" value="NZ_SRHY01000067.1"/>
</dbReference>
<feature type="domain" description="DUF1468" evidence="2">
    <location>
        <begin position="16"/>
        <end position="142"/>
    </location>
</feature>
<name>A0A4Y9A7P6_9BACI</name>
<evidence type="ECO:0000313" key="4">
    <source>
        <dbReference type="Proteomes" id="UP000298484"/>
    </source>
</evidence>
<keyword evidence="1" id="KW-1133">Transmembrane helix</keyword>
<dbReference type="EMBL" id="SRHY01000067">
    <property type="protein sequence ID" value="TFJ91222.1"/>
    <property type="molecule type" value="Genomic_DNA"/>
</dbReference>
<sequence length="151" mass="17263">MVKVNYYLAGTMGLLALFFYIFSLSYTEDAADWPQLFSIILILLCVALIVDTHRNPNRETQESDKTPQNIEQIKKVVYAVVSSVFYLLVLNFVGFLLLTPVFLIFLLRMIGYKSWKLILSISIGTTVAVIIIFQYLLRVLIPQGIFEGIIF</sequence>
<dbReference type="OrthoDB" id="2971102at2"/>
<organism evidence="3 4">
    <name type="scientific">Lentibacillus salicampi</name>
    <dbReference type="NCBI Taxonomy" id="175306"/>
    <lineage>
        <taxon>Bacteria</taxon>
        <taxon>Bacillati</taxon>
        <taxon>Bacillota</taxon>
        <taxon>Bacilli</taxon>
        <taxon>Bacillales</taxon>
        <taxon>Bacillaceae</taxon>
        <taxon>Lentibacillus</taxon>
    </lineage>
</organism>
<feature type="transmembrane region" description="Helical" evidence="1">
    <location>
        <begin position="84"/>
        <end position="105"/>
    </location>
</feature>
<gene>
    <name evidence="3" type="ORF">E4U82_18800</name>
</gene>
<dbReference type="Pfam" id="PF07331">
    <property type="entry name" value="TctB"/>
    <property type="match status" value="1"/>
</dbReference>
<feature type="transmembrane region" description="Helical" evidence="1">
    <location>
        <begin position="117"/>
        <end position="137"/>
    </location>
</feature>
<keyword evidence="4" id="KW-1185">Reference proteome</keyword>
<evidence type="ECO:0000259" key="2">
    <source>
        <dbReference type="Pfam" id="PF07331"/>
    </source>
</evidence>
<protein>
    <submittedName>
        <fullName evidence="3">Tripartite tricarboxylate transporter TctB family protein</fullName>
    </submittedName>
</protein>
<evidence type="ECO:0000256" key="1">
    <source>
        <dbReference type="SAM" id="Phobius"/>
    </source>
</evidence>
<dbReference type="Proteomes" id="UP000298484">
    <property type="component" value="Unassembled WGS sequence"/>
</dbReference>
<dbReference type="AlphaFoldDB" id="A0A4Y9A7P6"/>
<dbReference type="InterPro" id="IPR009936">
    <property type="entry name" value="DUF1468"/>
</dbReference>
<feature type="transmembrane region" description="Helical" evidence="1">
    <location>
        <begin position="33"/>
        <end position="50"/>
    </location>
</feature>